<dbReference type="AlphaFoldDB" id="A0A1I7Z5C1"/>
<dbReference type="Proteomes" id="UP000095287">
    <property type="component" value="Unplaced"/>
</dbReference>
<keyword evidence="1" id="KW-1185">Reference proteome</keyword>
<accession>A0A1I7Z5C1</accession>
<protein>
    <submittedName>
        <fullName evidence="2">Transcriptional regulator</fullName>
    </submittedName>
</protein>
<dbReference type="WBParaSite" id="L893_g23077.t1">
    <property type="protein sequence ID" value="L893_g23077.t1"/>
    <property type="gene ID" value="L893_g23077"/>
</dbReference>
<evidence type="ECO:0000313" key="1">
    <source>
        <dbReference type="Proteomes" id="UP000095287"/>
    </source>
</evidence>
<proteinExistence type="predicted"/>
<sequence length="36" mass="3963">MNLDAVPEAGHSIAHIMSCVDPARIVFRTNDPVRQT</sequence>
<evidence type="ECO:0000313" key="2">
    <source>
        <dbReference type="WBParaSite" id="L893_g23077.t1"/>
    </source>
</evidence>
<name>A0A1I7Z5C1_9BILA</name>
<organism evidence="1 2">
    <name type="scientific">Steinernema glaseri</name>
    <dbReference type="NCBI Taxonomy" id="37863"/>
    <lineage>
        <taxon>Eukaryota</taxon>
        <taxon>Metazoa</taxon>
        <taxon>Ecdysozoa</taxon>
        <taxon>Nematoda</taxon>
        <taxon>Chromadorea</taxon>
        <taxon>Rhabditida</taxon>
        <taxon>Tylenchina</taxon>
        <taxon>Panagrolaimomorpha</taxon>
        <taxon>Strongyloidoidea</taxon>
        <taxon>Steinernematidae</taxon>
        <taxon>Steinernema</taxon>
    </lineage>
</organism>
<reference evidence="2" key="1">
    <citation type="submission" date="2016-11" db="UniProtKB">
        <authorList>
            <consortium name="WormBaseParasite"/>
        </authorList>
    </citation>
    <scope>IDENTIFICATION</scope>
</reference>